<evidence type="ECO:0000313" key="2">
    <source>
        <dbReference type="Proteomes" id="UP001267710"/>
    </source>
</evidence>
<gene>
    <name evidence="1" type="ORF">QE399_003930</name>
</gene>
<dbReference type="EMBL" id="JAVIZX010000001">
    <property type="protein sequence ID" value="MDR6216241.1"/>
    <property type="molecule type" value="Genomic_DNA"/>
</dbReference>
<name>A0ABU1IG88_9BURK</name>
<comment type="caution">
    <text evidence="1">The sequence shown here is derived from an EMBL/GenBank/DDBJ whole genome shotgun (WGS) entry which is preliminary data.</text>
</comment>
<reference evidence="1 2" key="1">
    <citation type="submission" date="2023-08" db="EMBL/GenBank/DDBJ databases">
        <title>Functional and genomic diversity of the sorghum phyllosphere microbiome.</title>
        <authorList>
            <person name="Shade A."/>
        </authorList>
    </citation>
    <scope>NUCLEOTIDE SEQUENCE [LARGE SCALE GENOMIC DNA]</scope>
    <source>
        <strain evidence="1 2">SORGH_AS_0335</strain>
    </source>
</reference>
<evidence type="ECO:0000313" key="1">
    <source>
        <dbReference type="EMBL" id="MDR6216241.1"/>
    </source>
</evidence>
<proteinExistence type="predicted"/>
<dbReference type="Proteomes" id="UP001267710">
    <property type="component" value="Unassembled WGS sequence"/>
</dbReference>
<sequence>MVTESTYHAPTFEPTVDEIEALKQLELGQAMSVPQALKHHLSGRLVEWGFIGKTPAGDLAITDAGRQVIKRSNN</sequence>
<keyword evidence="2" id="KW-1185">Reference proteome</keyword>
<protein>
    <submittedName>
        <fullName evidence="1">Transcriptional regulator</fullName>
    </submittedName>
</protein>
<accession>A0ABU1IG88</accession>
<dbReference type="RefSeq" id="WP_309831503.1">
    <property type="nucleotide sequence ID" value="NZ_JAVIZX010000001.1"/>
</dbReference>
<organism evidence="1 2">
    <name type="scientific">Paracidovorax wautersii</name>
    <dbReference type="NCBI Taxonomy" id="1177982"/>
    <lineage>
        <taxon>Bacteria</taxon>
        <taxon>Pseudomonadati</taxon>
        <taxon>Pseudomonadota</taxon>
        <taxon>Betaproteobacteria</taxon>
        <taxon>Burkholderiales</taxon>
        <taxon>Comamonadaceae</taxon>
        <taxon>Paracidovorax</taxon>
    </lineage>
</organism>